<dbReference type="Proteomes" id="UP000005226">
    <property type="component" value="Chromosome 16"/>
</dbReference>
<dbReference type="InParanoid" id="A0A674NWW4"/>
<accession>A0A674NWW4</accession>
<evidence type="ECO:0000313" key="1">
    <source>
        <dbReference type="Ensembl" id="ENSTRUP00000077994.1"/>
    </source>
</evidence>
<reference evidence="1" key="2">
    <citation type="submission" date="2025-08" db="UniProtKB">
        <authorList>
            <consortium name="Ensembl"/>
        </authorList>
    </citation>
    <scope>IDENTIFICATION</scope>
</reference>
<dbReference type="InterPro" id="IPR045860">
    <property type="entry name" value="Snake_toxin-like_sf"/>
</dbReference>
<dbReference type="Ensembl" id="ENSTRUT00000083564.1">
    <property type="protein sequence ID" value="ENSTRUP00000077994.1"/>
    <property type="gene ID" value="ENSTRUG00000029537.1"/>
</dbReference>
<reference evidence="1" key="3">
    <citation type="submission" date="2025-09" db="UniProtKB">
        <authorList>
            <consortium name="Ensembl"/>
        </authorList>
    </citation>
    <scope>IDENTIFICATION</scope>
</reference>
<reference evidence="1 2" key="1">
    <citation type="journal article" date="2011" name="Genome Biol. Evol.">
        <title>Integration of the genetic map and genome assembly of fugu facilitates insights into distinct features of genome evolution in teleosts and mammals.</title>
        <authorList>
            <person name="Kai W."/>
            <person name="Kikuchi K."/>
            <person name="Tohari S."/>
            <person name="Chew A.K."/>
            <person name="Tay A."/>
            <person name="Fujiwara A."/>
            <person name="Hosoya S."/>
            <person name="Suetake H."/>
            <person name="Naruse K."/>
            <person name="Brenner S."/>
            <person name="Suzuki Y."/>
            <person name="Venkatesh B."/>
        </authorList>
    </citation>
    <scope>NUCLEOTIDE SEQUENCE [LARGE SCALE GENOMIC DNA]</scope>
</reference>
<organism evidence="1 2">
    <name type="scientific">Takifugu rubripes</name>
    <name type="common">Japanese pufferfish</name>
    <name type="synonym">Fugu rubripes</name>
    <dbReference type="NCBI Taxonomy" id="31033"/>
    <lineage>
        <taxon>Eukaryota</taxon>
        <taxon>Metazoa</taxon>
        <taxon>Chordata</taxon>
        <taxon>Craniata</taxon>
        <taxon>Vertebrata</taxon>
        <taxon>Euteleostomi</taxon>
        <taxon>Actinopterygii</taxon>
        <taxon>Neopterygii</taxon>
        <taxon>Teleostei</taxon>
        <taxon>Neoteleostei</taxon>
        <taxon>Acanthomorphata</taxon>
        <taxon>Eupercaria</taxon>
        <taxon>Tetraodontiformes</taxon>
        <taxon>Tetradontoidea</taxon>
        <taxon>Tetraodontidae</taxon>
        <taxon>Takifugu</taxon>
    </lineage>
</organism>
<evidence type="ECO:0000313" key="2">
    <source>
        <dbReference type="Proteomes" id="UP000005226"/>
    </source>
</evidence>
<dbReference type="Gene3D" id="2.10.60.10">
    <property type="entry name" value="CD59"/>
    <property type="match status" value="1"/>
</dbReference>
<proteinExistence type="predicted"/>
<name>A0A674NWW4_TAKRU</name>
<dbReference type="AlphaFoldDB" id="A0A674NWW4"/>
<sequence>MKHSLALLTQSTEDQTAQTCPQNDAFKSVWQFARGPTEFGVICPNMDQRIKLGYTCGYCAKSH</sequence>
<keyword evidence="2" id="KW-1185">Reference proteome</keyword>
<protein>
    <submittedName>
        <fullName evidence="1">Uncharacterized protein</fullName>
    </submittedName>
</protein>